<evidence type="ECO:0000313" key="2">
    <source>
        <dbReference type="EMBL" id="AFK33812.1"/>
    </source>
</evidence>
<keyword evidence="1" id="KW-1133">Transmembrane helix</keyword>
<reference evidence="2" key="1">
    <citation type="submission" date="2012-05" db="EMBL/GenBank/DDBJ databases">
        <authorList>
            <person name="Krishnakumar V."/>
            <person name="Cheung F."/>
            <person name="Xiao Y."/>
            <person name="Chan A."/>
            <person name="Moskal W.A."/>
            <person name="Town C.D."/>
        </authorList>
    </citation>
    <scope>NUCLEOTIDE SEQUENCE</scope>
</reference>
<feature type="transmembrane region" description="Helical" evidence="1">
    <location>
        <begin position="7"/>
        <end position="25"/>
    </location>
</feature>
<dbReference type="EMBL" id="BT134017">
    <property type="protein sequence ID" value="AFK33812.1"/>
    <property type="molecule type" value="mRNA"/>
</dbReference>
<dbReference type="AlphaFoldDB" id="I3S0M0"/>
<protein>
    <submittedName>
        <fullName evidence="2">Uncharacterized protein</fullName>
    </submittedName>
</protein>
<proteinExistence type="evidence at transcript level"/>
<organism evidence="2">
    <name type="scientific">Lotus japonicus</name>
    <name type="common">Lotus corniculatus var. japonicus</name>
    <dbReference type="NCBI Taxonomy" id="34305"/>
    <lineage>
        <taxon>Eukaryota</taxon>
        <taxon>Viridiplantae</taxon>
        <taxon>Streptophyta</taxon>
        <taxon>Embryophyta</taxon>
        <taxon>Tracheophyta</taxon>
        <taxon>Spermatophyta</taxon>
        <taxon>Magnoliopsida</taxon>
        <taxon>eudicotyledons</taxon>
        <taxon>Gunneridae</taxon>
        <taxon>Pentapetalae</taxon>
        <taxon>rosids</taxon>
        <taxon>fabids</taxon>
        <taxon>Fabales</taxon>
        <taxon>Fabaceae</taxon>
        <taxon>Papilionoideae</taxon>
        <taxon>50 kb inversion clade</taxon>
        <taxon>NPAAA clade</taxon>
        <taxon>Hologalegina</taxon>
        <taxon>robinioid clade</taxon>
        <taxon>Loteae</taxon>
        <taxon>Lotus</taxon>
    </lineage>
</organism>
<evidence type="ECO:0000256" key="1">
    <source>
        <dbReference type="SAM" id="Phobius"/>
    </source>
</evidence>
<accession>I3S0M0</accession>
<sequence>MLKSESCIRLFLFSSTVCVFLLWMSPMFHQVLILYHT</sequence>
<name>I3S0M0_LOTJA</name>
<keyword evidence="1" id="KW-0812">Transmembrane</keyword>
<keyword evidence="1" id="KW-0472">Membrane</keyword>